<evidence type="ECO:0000313" key="3">
    <source>
        <dbReference type="Proteomes" id="UP001055093"/>
    </source>
</evidence>
<reference evidence="2" key="1">
    <citation type="journal article" date="2021" name="Front. Microbiol.">
        <title>Comprehensive Comparative Genomics and Phenotyping of Methylobacterium Species.</title>
        <authorList>
            <person name="Alessa O."/>
            <person name="Ogura Y."/>
            <person name="Fujitani Y."/>
            <person name="Takami H."/>
            <person name="Hayashi T."/>
            <person name="Sahin N."/>
            <person name="Tani A."/>
        </authorList>
    </citation>
    <scope>NUCLEOTIDE SEQUENCE</scope>
    <source>
        <strain evidence="2">DSM 14458</strain>
    </source>
</reference>
<reference evidence="2" key="2">
    <citation type="submission" date="2021-08" db="EMBL/GenBank/DDBJ databases">
        <authorList>
            <person name="Tani A."/>
            <person name="Ola A."/>
            <person name="Ogura Y."/>
            <person name="Katsura K."/>
            <person name="Hayashi T."/>
        </authorList>
    </citation>
    <scope>NUCLEOTIDE SEQUENCE</scope>
    <source>
        <strain evidence="2">DSM 14458</strain>
    </source>
</reference>
<keyword evidence="1" id="KW-0812">Transmembrane</keyword>
<sequence length="213" mass="23388">MTPPARSQPIPLQAAPSRRGGLAAILGTGWRAIRPHLLVLLPILLLAGAVATGVSAWNAVRTNTRIAALEAGRDEIVSPDDPTALLVARATFLAARDRLDEAEPLLDGLDRRGATDAASRVRYVRANARLRKAFDLIGRGDLDRAGPQVTLARQDYRRALQARPDFWDAKFNFDVASRLIRDFPEFDRKFGDELKAEPKQIWTDIPGQPRGGP</sequence>
<keyword evidence="1" id="KW-0472">Membrane</keyword>
<gene>
    <name evidence="2" type="ORF">BGCPKDLD_2272</name>
</gene>
<evidence type="ECO:0000256" key="1">
    <source>
        <dbReference type="SAM" id="Phobius"/>
    </source>
</evidence>
<dbReference type="Proteomes" id="UP001055093">
    <property type="component" value="Unassembled WGS sequence"/>
</dbReference>
<protein>
    <recommendedName>
        <fullName evidence="4">MxaK protein</fullName>
    </recommendedName>
</protein>
<keyword evidence="3" id="KW-1185">Reference proteome</keyword>
<feature type="transmembrane region" description="Helical" evidence="1">
    <location>
        <begin position="37"/>
        <end position="57"/>
    </location>
</feature>
<dbReference type="EMBL" id="BPRE01000006">
    <property type="protein sequence ID" value="GJE75685.1"/>
    <property type="molecule type" value="Genomic_DNA"/>
</dbReference>
<evidence type="ECO:0000313" key="2">
    <source>
        <dbReference type="EMBL" id="GJE75685.1"/>
    </source>
</evidence>
<dbReference type="RefSeq" id="WP_238307991.1">
    <property type="nucleotide sequence ID" value="NZ_BPRE01000006.1"/>
</dbReference>
<accession>A0ABQ4UVB5</accession>
<evidence type="ECO:0008006" key="4">
    <source>
        <dbReference type="Google" id="ProtNLM"/>
    </source>
</evidence>
<proteinExistence type="predicted"/>
<comment type="caution">
    <text evidence="2">The sequence shown here is derived from an EMBL/GenBank/DDBJ whole genome shotgun (WGS) entry which is preliminary data.</text>
</comment>
<name>A0ABQ4UVB5_9HYPH</name>
<keyword evidence="1" id="KW-1133">Transmembrane helix</keyword>
<organism evidence="2 3">
    <name type="scientific">Methylorubrum suomiense</name>
    <dbReference type="NCBI Taxonomy" id="144191"/>
    <lineage>
        <taxon>Bacteria</taxon>
        <taxon>Pseudomonadati</taxon>
        <taxon>Pseudomonadota</taxon>
        <taxon>Alphaproteobacteria</taxon>
        <taxon>Hyphomicrobiales</taxon>
        <taxon>Methylobacteriaceae</taxon>
        <taxon>Methylorubrum</taxon>
    </lineage>
</organism>